<dbReference type="EMBL" id="SMKW01000125">
    <property type="protein sequence ID" value="TDD35446.1"/>
    <property type="molecule type" value="Genomic_DNA"/>
</dbReference>
<evidence type="ECO:0000313" key="3">
    <source>
        <dbReference type="EMBL" id="TDD35446.1"/>
    </source>
</evidence>
<dbReference type="AlphaFoldDB" id="A0A4R4XVG4"/>
<reference evidence="3 4" key="1">
    <citation type="submission" date="2019-03" db="EMBL/GenBank/DDBJ databases">
        <title>Draft genome sequences of novel Actinobacteria.</title>
        <authorList>
            <person name="Sahin N."/>
            <person name="Ay H."/>
            <person name="Saygin H."/>
        </authorList>
    </citation>
    <scope>NUCLEOTIDE SEQUENCE [LARGE SCALE GENOMIC DNA]</scope>
    <source>
        <strain evidence="3 4">7K502</strain>
    </source>
</reference>
<dbReference type="Proteomes" id="UP000294947">
    <property type="component" value="Unassembled WGS sequence"/>
</dbReference>
<evidence type="ECO:0000259" key="2">
    <source>
        <dbReference type="Pfam" id="PF04149"/>
    </source>
</evidence>
<organism evidence="3 4">
    <name type="scientific">Saccharopolyspora elongata</name>
    <dbReference type="NCBI Taxonomy" id="2530387"/>
    <lineage>
        <taxon>Bacteria</taxon>
        <taxon>Bacillati</taxon>
        <taxon>Actinomycetota</taxon>
        <taxon>Actinomycetes</taxon>
        <taxon>Pseudonocardiales</taxon>
        <taxon>Pseudonocardiaceae</taxon>
        <taxon>Saccharopolyspora</taxon>
    </lineage>
</organism>
<proteinExistence type="predicted"/>
<evidence type="ECO:0000313" key="4">
    <source>
        <dbReference type="Proteomes" id="UP000294947"/>
    </source>
</evidence>
<name>A0A4R4XVG4_9PSEU</name>
<feature type="domain" description="DUF397" evidence="2">
    <location>
        <begin position="11"/>
        <end position="67"/>
    </location>
</feature>
<gene>
    <name evidence="3" type="ORF">E1288_43215</name>
</gene>
<dbReference type="OrthoDB" id="4558943at2"/>
<keyword evidence="4" id="KW-1185">Reference proteome</keyword>
<dbReference type="RefSeq" id="WP_132494714.1">
    <property type="nucleotide sequence ID" value="NZ_SMKW01000125.1"/>
</dbReference>
<comment type="caution">
    <text evidence="3">The sequence shown here is derived from an EMBL/GenBank/DDBJ whole genome shotgun (WGS) entry which is preliminary data.</text>
</comment>
<feature type="region of interest" description="Disordered" evidence="1">
    <location>
        <begin position="1"/>
        <end position="22"/>
    </location>
</feature>
<dbReference type="InterPro" id="IPR007278">
    <property type="entry name" value="DUF397"/>
</dbReference>
<accession>A0A4R4XVG4</accession>
<evidence type="ECO:0000256" key="1">
    <source>
        <dbReference type="SAM" id="MobiDB-lite"/>
    </source>
</evidence>
<dbReference type="Pfam" id="PF04149">
    <property type="entry name" value="DUF397"/>
    <property type="match status" value="1"/>
</dbReference>
<sequence length="75" mass="8093">MIEQSALRPENWRKSSYSGGGGVGGGNCVEVATVADGRVAFRDSKNPDAGFLLFTRTQVDSLMKRLKDNELDCLG</sequence>
<protein>
    <submittedName>
        <fullName evidence="3">DUF397 domain-containing protein</fullName>
    </submittedName>
</protein>